<dbReference type="eggNOG" id="COG4636">
    <property type="taxonomic scope" value="Bacteria"/>
</dbReference>
<name>F4L6T9_HALH1</name>
<proteinExistence type="predicted"/>
<dbReference type="CDD" id="cd06260">
    <property type="entry name" value="DUF820-like"/>
    <property type="match status" value="1"/>
</dbReference>
<dbReference type="InterPro" id="IPR011335">
    <property type="entry name" value="Restrct_endonuc-II-like"/>
</dbReference>
<reference evidence="2 3" key="1">
    <citation type="journal article" date="2011" name="Stand. Genomic Sci.">
        <title>Complete genome sequence of Haliscomenobacter hydrossis type strain (O).</title>
        <authorList>
            <consortium name="US DOE Joint Genome Institute (JGI-PGF)"/>
            <person name="Daligault H."/>
            <person name="Lapidus A."/>
            <person name="Zeytun A."/>
            <person name="Nolan M."/>
            <person name="Lucas S."/>
            <person name="Del Rio T.G."/>
            <person name="Tice H."/>
            <person name="Cheng J.F."/>
            <person name="Tapia R."/>
            <person name="Han C."/>
            <person name="Goodwin L."/>
            <person name="Pitluck S."/>
            <person name="Liolios K."/>
            <person name="Pagani I."/>
            <person name="Ivanova N."/>
            <person name="Huntemann M."/>
            <person name="Mavromatis K."/>
            <person name="Mikhailova N."/>
            <person name="Pati A."/>
            <person name="Chen A."/>
            <person name="Palaniappan K."/>
            <person name="Land M."/>
            <person name="Hauser L."/>
            <person name="Brambilla E.M."/>
            <person name="Rohde M."/>
            <person name="Verbarg S."/>
            <person name="Goker M."/>
            <person name="Bristow J."/>
            <person name="Eisen J.A."/>
            <person name="Markowitz V."/>
            <person name="Hugenholtz P."/>
            <person name="Kyrpides N.C."/>
            <person name="Klenk H.P."/>
            <person name="Woyke T."/>
        </authorList>
    </citation>
    <scope>NUCLEOTIDE SEQUENCE [LARGE SCALE GENOMIC DNA]</scope>
    <source>
        <strain evidence="3">ATCC 27775 / DSM 1100 / LMG 10767 / O</strain>
    </source>
</reference>
<dbReference type="RefSeq" id="WP_013765463.1">
    <property type="nucleotide sequence ID" value="NC_015510.1"/>
</dbReference>
<dbReference type="InterPro" id="IPR008538">
    <property type="entry name" value="Uma2"/>
</dbReference>
<accession>F4L6T9</accession>
<keyword evidence="3" id="KW-1185">Reference proteome</keyword>
<dbReference type="EMBL" id="CP002691">
    <property type="protein sequence ID" value="AEE50920.1"/>
    <property type="molecule type" value="Genomic_DNA"/>
</dbReference>
<evidence type="ECO:0000313" key="2">
    <source>
        <dbReference type="EMBL" id="AEE50920.1"/>
    </source>
</evidence>
<organism evidence="2 3">
    <name type="scientific">Haliscomenobacter hydrossis (strain ATCC 27775 / DSM 1100 / LMG 10767 / O)</name>
    <dbReference type="NCBI Taxonomy" id="760192"/>
    <lineage>
        <taxon>Bacteria</taxon>
        <taxon>Pseudomonadati</taxon>
        <taxon>Bacteroidota</taxon>
        <taxon>Saprospiria</taxon>
        <taxon>Saprospirales</taxon>
        <taxon>Haliscomenobacteraceae</taxon>
        <taxon>Haliscomenobacter</taxon>
    </lineage>
</organism>
<dbReference type="Proteomes" id="UP000008461">
    <property type="component" value="Chromosome"/>
</dbReference>
<evidence type="ECO:0000259" key="1">
    <source>
        <dbReference type="Pfam" id="PF05685"/>
    </source>
</evidence>
<dbReference type="KEGG" id="hhy:Halhy_3057"/>
<reference key="2">
    <citation type="submission" date="2011-04" db="EMBL/GenBank/DDBJ databases">
        <title>Complete sequence of chromosome of Haliscomenobacter hydrossis DSM 1100.</title>
        <authorList>
            <consortium name="US DOE Joint Genome Institute (JGI-PGF)"/>
            <person name="Lucas S."/>
            <person name="Han J."/>
            <person name="Lapidus A."/>
            <person name="Bruce D."/>
            <person name="Goodwin L."/>
            <person name="Pitluck S."/>
            <person name="Peters L."/>
            <person name="Kyrpides N."/>
            <person name="Mavromatis K."/>
            <person name="Ivanova N."/>
            <person name="Ovchinnikova G."/>
            <person name="Pagani I."/>
            <person name="Daligault H."/>
            <person name="Detter J.C."/>
            <person name="Han C."/>
            <person name="Land M."/>
            <person name="Hauser L."/>
            <person name="Markowitz V."/>
            <person name="Cheng J.-F."/>
            <person name="Hugenholtz P."/>
            <person name="Woyke T."/>
            <person name="Wu D."/>
            <person name="Verbarg S."/>
            <person name="Frueling A."/>
            <person name="Brambilla E."/>
            <person name="Klenk H.-P."/>
            <person name="Eisen J.A."/>
        </authorList>
    </citation>
    <scope>NUCLEOTIDE SEQUENCE</scope>
    <source>
        <strain>DSM 1100</strain>
    </source>
</reference>
<dbReference type="STRING" id="760192.Halhy_3057"/>
<feature type="domain" description="Putative restriction endonuclease" evidence="1">
    <location>
        <begin position="32"/>
        <end position="188"/>
    </location>
</feature>
<dbReference type="InterPro" id="IPR012296">
    <property type="entry name" value="Nuclease_put_TT1808"/>
</dbReference>
<sequence length="194" mass="22038">MSTLTAIDQTKQKKTGAKPRRVSKARFLREYADREDGYKYEWNNGIIEKTESMNQQQAFIQAIIMRYFTKTQIFLDGGLFTAETNMDTSPSQLRRPDLAIYTAAQLQKMRQGENQIASWVAEVISANDQANLINKKLDEYFLAGVQVVWHIYPESKQVHVFTSPETVTICRGKTVCSAAPALVDLEMSAEELFA</sequence>
<dbReference type="AlphaFoldDB" id="F4L6T9"/>
<dbReference type="PANTHER" id="PTHR34107">
    <property type="entry name" value="SLL0198 PROTEIN-RELATED"/>
    <property type="match status" value="1"/>
</dbReference>
<dbReference type="OrthoDB" id="947485at2"/>
<dbReference type="SUPFAM" id="SSF52980">
    <property type="entry name" value="Restriction endonuclease-like"/>
    <property type="match status" value="1"/>
</dbReference>
<gene>
    <name evidence="2" type="ordered locus">Halhy_3057</name>
</gene>
<evidence type="ECO:0000313" key="3">
    <source>
        <dbReference type="Proteomes" id="UP000008461"/>
    </source>
</evidence>
<protein>
    <recommendedName>
        <fullName evidence="1">Putative restriction endonuclease domain-containing protein</fullName>
    </recommendedName>
</protein>
<dbReference type="Gene3D" id="3.90.1570.10">
    <property type="entry name" value="tt1808, chain A"/>
    <property type="match status" value="1"/>
</dbReference>
<dbReference type="Pfam" id="PF05685">
    <property type="entry name" value="Uma2"/>
    <property type="match status" value="1"/>
</dbReference>
<dbReference type="PANTHER" id="PTHR34107:SF4">
    <property type="entry name" value="SLL1222 PROTEIN"/>
    <property type="match status" value="1"/>
</dbReference>
<dbReference type="HOGENOM" id="CLU_076312_3_2_10"/>